<dbReference type="AlphaFoldDB" id="A0A140EGS1"/>
<evidence type="ECO:0000256" key="2">
    <source>
        <dbReference type="ARBA" id="ARBA00005698"/>
    </source>
</evidence>
<protein>
    <recommendedName>
        <fullName evidence="4">NADH-ubiquinone oxidoreductase chain 6</fullName>
        <ecNumber evidence="3">7.1.1.2</ecNumber>
    </recommendedName>
    <alternativeName>
        <fullName evidence="14">NADH dehydrogenase subunit 6</fullName>
    </alternativeName>
</protein>
<evidence type="ECO:0000256" key="14">
    <source>
        <dbReference type="ARBA" id="ARBA00031019"/>
    </source>
</evidence>
<keyword evidence="6" id="KW-0679">Respiratory chain</keyword>
<evidence type="ECO:0000256" key="1">
    <source>
        <dbReference type="ARBA" id="ARBA00004225"/>
    </source>
</evidence>
<dbReference type="InterPro" id="IPR050269">
    <property type="entry name" value="ComplexI_Subunit6"/>
</dbReference>
<geneLocation type="mitochondrion" evidence="17"/>
<evidence type="ECO:0000256" key="7">
    <source>
        <dbReference type="ARBA" id="ARBA00022692"/>
    </source>
</evidence>
<sequence length="160" mass="18821">MIMLLMNCILSAIFTVMNHPMTLGIILLMQTILVSLITGHYSMNFWFSYILILIMVGGMLVLFIYMTSIASNEPFNFSMKISFLLMLIFLIIITMNLFLDNFILYQFFNMKEMSNNNFLTKYFNYPHMILILVMINYLFITLIASVKIIKIEFGPLRQKF</sequence>
<evidence type="ECO:0000256" key="15">
    <source>
        <dbReference type="ARBA" id="ARBA00049551"/>
    </source>
</evidence>
<evidence type="ECO:0000313" key="17">
    <source>
        <dbReference type="EMBL" id="AML25892.1"/>
    </source>
</evidence>
<proteinExistence type="inferred from homology"/>
<reference evidence="17" key="1">
    <citation type="submission" date="2015-09" db="EMBL/GenBank/DDBJ databases">
        <title>Capturing the unknown biodiversity of arthropods in tropical forests using metagenomics.</title>
        <authorList>
            <person name="Andujar C."/>
            <person name="Creedy T.J."/>
            <person name="Garner B."/>
            <person name="Canty R."/>
            <person name="Warner H.B."/>
            <person name="Lipecki J."/>
            <person name="Crampton-Platt A."/>
            <person name="Gabrielli M."/>
            <person name="Croydon-Veleslavov I.A."/>
            <person name="Lim J.L."/>
            <person name="Linard B."/>
            <person name="Vogler A."/>
        </authorList>
    </citation>
    <scope>NUCLEOTIDE SEQUENCE</scope>
</reference>
<keyword evidence="10 16" id="KW-1133">Transmembrane helix</keyword>
<evidence type="ECO:0000256" key="8">
    <source>
        <dbReference type="ARBA" id="ARBA00022967"/>
    </source>
</evidence>
<evidence type="ECO:0000256" key="13">
    <source>
        <dbReference type="ARBA" id="ARBA00023136"/>
    </source>
</evidence>
<keyword evidence="12 17" id="KW-0496">Mitochondrion</keyword>
<accession>A0A140EGS1</accession>
<dbReference type="GO" id="GO:0008137">
    <property type="term" value="F:NADH dehydrogenase (ubiquinone) activity"/>
    <property type="evidence" value="ECO:0007669"/>
    <property type="project" value="UniProtKB-EC"/>
</dbReference>
<evidence type="ECO:0000256" key="12">
    <source>
        <dbReference type="ARBA" id="ARBA00023128"/>
    </source>
</evidence>
<feature type="transmembrane region" description="Helical" evidence="16">
    <location>
        <begin position="21"/>
        <end position="41"/>
    </location>
</feature>
<comment type="similarity">
    <text evidence="2">Belongs to the complex I subunit 6 family.</text>
</comment>
<keyword evidence="7 16" id="KW-0812">Transmembrane</keyword>
<feature type="transmembrane region" description="Helical" evidence="16">
    <location>
        <begin position="128"/>
        <end position="149"/>
    </location>
</feature>
<gene>
    <name evidence="17" type="primary">ND6</name>
</gene>
<keyword evidence="11" id="KW-0520">NAD</keyword>
<keyword evidence="5" id="KW-0813">Transport</keyword>
<evidence type="ECO:0000256" key="6">
    <source>
        <dbReference type="ARBA" id="ARBA00022660"/>
    </source>
</evidence>
<evidence type="ECO:0000256" key="10">
    <source>
        <dbReference type="ARBA" id="ARBA00022989"/>
    </source>
</evidence>
<evidence type="ECO:0000256" key="5">
    <source>
        <dbReference type="ARBA" id="ARBA00022448"/>
    </source>
</evidence>
<evidence type="ECO:0000256" key="11">
    <source>
        <dbReference type="ARBA" id="ARBA00023027"/>
    </source>
</evidence>
<dbReference type="PANTHER" id="PTHR11435">
    <property type="entry name" value="NADH UBIQUINONE OXIDOREDUCTASE SUBUNIT ND6"/>
    <property type="match status" value="1"/>
</dbReference>
<feature type="transmembrane region" description="Helical" evidence="16">
    <location>
        <begin position="83"/>
        <end position="108"/>
    </location>
</feature>
<keyword evidence="8" id="KW-1278">Translocase</keyword>
<feature type="transmembrane region" description="Helical" evidence="16">
    <location>
        <begin position="47"/>
        <end position="71"/>
    </location>
</feature>
<keyword evidence="9" id="KW-0249">Electron transport</keyword>
<evidence type="ECO:0000256" key="9">
    <source>
        <dbReference type="ARBA" id="ARBA00022982"/>
    </source>
</evidence>
<dbReference type="PANTHER" id="PTHR11435:SF1">
    <property type="entry name" value="NADH-UBIQUINONE OXIDOREDUCTASE CHAIN 6"/>
    <property type="match status" value="1"/>
</dbReference>
<dbReference type="EMBL" id="KT696180">
    <property type="protein sequence ID" value="AML25892.1"/>
    <property type="molecule type" value="Genomic_DNA"/>
</dbReference>
<dbReference type="GO" id="GO:0031966">
    <property type="term" value="C:mitochondrial membrane"/>
    <property type="evidence" value="ECO:0007669"/>
    <property type="project" value="UniProtKB-SubCell"/>
</dbReference>
<comment type="subcellular location">
    <subcellularLocation>
        <location evidence="1">Mitochondrion membrane</location>
        <topology evidence="1">Multi-pass membrane protein</topology>
    </subcellularLocation>
</comment>
<evidence type="ECO:0000256" key="16">
    <source>
        <dbReference type="SAM" id="Phobius"/>
    </source>
</evidence>
<evidence type="ECO:0000256" key="4">
    <source>
        <dbReference type="ARBA" id="ARBA00021095"/>
    </source>
</evidence>
<evidence type="ECO:0000256" key="3">
    <source>
        <dbReference type="ARBA" id="ARBA00012944"/>
    </source>
</evidence>
<comment type="catalytic activity">
    <reaction evidence="15">
        <text>a ubiquinone + NADH + 5 H(+)(in) = a ubiquinol + NAD(+) + 4 H(+)(out)</text>
        <dbReference type="Rhea" id="RHEA:29091"/>
        <dbReference type="Rhea" id="RHEA-COMP:9565"/>
        <dbReference type="Rhea" id="RHEA-COMP:9566"/>
        <dbReference type="ChEBI" id="CHEBI:15378"/>
        <dbReference type="ChEBI" id="CHEBI:16389"/>
        <dbReference type="ChEBI" id="CHEBI:17976"/>
        <dbReference type="ChEBI" id="CHEBI:57540"/>
        <dbReference type="ChEBI" id="CHEBI:57945"/>
        <dbReference type="EC" id="7.1.1.2"/>
    </reaction>
</comment>
<dbReference type="EC" id="7.1.1.2" evidence="3"/>
<organism evidence="17">
    <name type="scientific">Staphylinidae sp. BMNH 1274206</name>
    <dbReference type="NCBI Taxonomy" id="1796557"/>
    <lineage>
        <taxon>Eukaryota</taxon>
        <taxon>Metazoa</taxon>
        <taxon>Ecdysozoa</taxon>
        <taxon>Arthropoda</taxon>
        <taxon>Hexapoda</taxon>
        <taxon>Insecta</taxon>
        <taxon>Pterygota</taxon>
        <taxon>Neoptera</taxon>
        <taxon>Endopterygota</taxon>
        <taxon>Coleoptera</taxon>
        <taxon>Polyphaga</taxon>
        <taxon>Staphyliniformia</taxon>
        <taxon>Staphylinidae</taxon>
    </lineage>
</organism>
<name>A0A140EGS1_9COLE</name>
<keyword evidence="13 16" id="KW-0472">Membrane</keyword>